<keyword evidence="5 9" id="KW-0560">Oxidoreductase</keyword>
<dbReference type="PANTHER" id="PTHR12918">
    <property type="entry name" value="CYSTEINE DIOXYGENASE"/>
    <property type="match status" value="1"/>
</dbReference>
<evidence type="ECO:0000256" key="9">
    <source>
        <dbReference type="RuleBase" id="RU366010"/>
    </source>
</evidence>
<proteinExistence type="inferred from homology"/>
<keyword evidence="6 8" id="KW-0408">Iron</keyword>
<comment type="catalytic activity">
    <reaction evidence="9">
        <text>L-cysteine + O2 = 3-sulfino-L-alanine + H(+)</text>
        <dbReference type="Rhea" id="RHEA:20441"/>
        <dbReference type="ChEBI" id="CHEBI:15378"/>
        <dbReference type="ChEBI" id="CHEBI:15379"/>
        <dbReference type="ChEBI" id="CHEBI:35235"/>
        <dbReference type="ChEBI" id="CHEBI:61085"/>
        <dbReference type="EC" id="1.13.11.20"/>
    </reaction>
</comment>
<dbReference type="GO" id="GO:0017172">
    <property type="term" value="F:cysteine dioxygenase activity"/>
    <property type="evidence" value="ECO:0007669"/>
    <property type="project" value="UniProtKB-UniRule"/>
</dbReference>
<dbReference type="Proteomes" id="UP000318582">
    <property type="component" value="Unassembled WGS sequence"/>
</dbReference>
<evidence type="ECO:0000313" key="11">
    <source>
        <dbReference type="EMBL" id="TPX61205.1"/>
    </source>
</evidence>
<evidence type="ECO:0000256" key="6">
    <source>
        <dbReference type="ARBA" id="ARBA00023004"/>
    </source>
</evidence>
<feature type="region of interest" description="Disordered" evidence="10">
    <location>
        <begin position="112"/>
        <end position="136"/>
    </location>
</feature>
<keyword evidence="3 8" id="KW-0479">Metal-binding</keyword>
<dbReference type="CDD" id="cd10548">
    <property type="entry name" value="cupin_CDO"/>
    <property type="match status" value="1"/>
</dbReference>
<comment type="caution">
    <text evidence="11">The sequence shown here is derived from an EMBL/GenBank/DDBJ whole genome shotgun (WGS) entry which is preliminary data.</text>
</comment>
<evidence type="ECO:0000256" key="7">
    <source>
        <dbReference type="PIRSR" id="PIRSR610300-50"/>
    </source>
</evidence>
<dbReference type="GO" id="GO:0008198">
    <property type="term" value="F:ferrous iron binding"/>
    <property type="evidence" value="ECO:0007669"/>
    <property type="project" value="TreeGrafter"/>
</dbReference>
<feature type="binding site" evidence="8">
    <location>
        <position position="86"/>
    </location>
    <ligand>
        <name>Fe cation</name>
        <dbReference type="ChEBI" id="CHEBI:24875"/>
        <note>catalytic</note>
    </ligand>
</feature>
<feature type="compositionally biased region" description="Basic and acidic residues" evidence="10">
    <location>
        <begin position="112"/>
        <end position="124"/>
    </location>
</feature>
<dbReference type="InterPro" id="IPR011051">
    <property type="entry name" value="RmlC_Cupin_sf"/>
</dbReference>
<dbReference type="InterPro" id="IPR010300">
    <property type="entry name" value="CDO_1"/>
</dbReference>
<dbReference type="AlphaFoldDB" id="A0A507ECW5"/>
<dbReference type="GO" id="GO:0019448">
    <property type="term" value="P:L-cysteine catabolic process"/>
    <property type="evidence" value="ECO:0007669"/>
    <property type="project" value="TreeGrafter"/>
</dbReference>
<keyword evidence="4 9" id="KW-0223">Dioxygenase</keyword>
<dbReference type="EMBL" id="QEAQ01000009">
    <property type="protein sequence ID" value="TPX61205.1"/>
    <property type="molecule type" value="Genomic_DNA"/>
</dbReference>
<feature type="binding site" evidence="8">
    <location>
        <position position="161"/>
    </location>
    <ligand>
        <name>Fe cation</name>
        <dbReference type="ChEBI" id="CHEBI:24875"/>
        <note>catalytic</note>
    </ligand>
</feature>
<gene>
    <name evidence="11" type="ORF">PhCBS80983_g01291</name>
</gene>
<protein>
    <recommendedName>
        <fullName evidence="2 9">Cysteine dioxygenase</fullName>
        <ecNumber evidence="2 9">1.13.11.20</ecNumber>
    </recommendedName>
</protein>
<organism evidence="11 12">
    <name type="scientific">Powellomyces hirtus</name>
    <dbReference type="NCBI Taxonomy" id="109895"/>
    <lineage>
        <taxon>Eukaryota</taxon>
        <taxon>Fungi</taxon>
        <taxon>Fungi incertae sedis</taxon>
        <taxon>Chytridiomycota</taxon>
        <taxon>Chytridiomycota incertae sedis</taxon>
        <taxon>Chytridiomycetes</taxon>
        <taxon>Spizellomycetales</taxon>
        <taxon>Powellomycetaceae</taxon>
        <taxon>Powellomyces</taxon>
    </lineage>
</organism>
<comment type="similarity">
    <text evidence="1 9">Belongs to the cysteine dioxygenase family.</text>
</comment>
<dbReference type="PANTHER" id="PTHR12918:SF1">
    <property type="entry name" value="CYSTEINE DIOXYGENASE TYPE 1"/>
    <property type="match status" value="1"/>
</dbReference>
<feature type="cross-link" description="3'-(S-cysteinyl)-tyrosine (Cys-Tyr)" evidence="7">
    <location>
        <begin position="93"/>
        <end position="178"/>
    </location>
</feature>
<evidence type="ECO:0000256" key="2">
    <source>
        <dbReference type="ARBA" id="ARBA00013133"/>
    </source>
</evidence>
<evidence type="ECO:0000256" key="5">
    <source>
        <dbReference type="ARBA" id="ARBA00023002"/>
    </source>
</evidence>
<name>A0A507ECW5_9FUNG</name>
<dbReference type="Pfam" id="PF05995">
    <property type="entry name" value="CDO_I"/>
    <property type="match status" value="1"/>
</dbReference>
<evidence type="ECO:0000256" key="3">
    <source>
        <dbReference type="ARBA" id="ARBA00022723"/>
    </source>
</evidence>
<dbReference type="STRING" id="109895.A0A507ECW5"/>
<dbReference type="InterPro" id="IPR014710">
    <property type="entry name" value="RmlC-like_jellyroll"/>
</dbReference>
<dbReference type="EC" id="1.13.11.20" evidence="2 9"/>
<sequence>MDAPPNTLPALSATLHEALETAGLASPDISISHITTLLQRYTAPDYHPFAHHDPSKPYTRTLLDDGNGFFNLMLLVWTPGAGSPVHDHAGSHCLMKVLDGELAETLYAVPDAHDHPTHDERVDSGNEDSVDEGEPKGIRVRKNARLAVGDVAYIHDKIGLHKISNPSPSQRAVSLHLYTPPFEYCKTYCERTGEARASGKCVFYKDFSSRAAAAAGTQSAMTACRQVNVMRPPSPSQDILASSCAKEMRVTLAAGSAVASGI</sequence>
<accession>A0A507ECW5</accession>
<evidence type="ECO:0000313" key="12">
    <source>
        <dbReference type="Proteomes" id="UP000318582"/>
    </source>
</evidence>
<keyword evidence="7" id="KW-0883">Thioether bond</keyword>
<evidence type="ECO:0000256" key="8">
    <source>
        <dbReference type="PIRSR" id="PIRSR610300-51"/>
    </source>
</evidence>
<feature type="binding site" evidence="8">
    <location>
        <position position="88"/>
    </location>
    <ligand>
        <name>Fe cation</name>
        <dbReference type="ChEBI" id="CHEBI:24875"/>
        <note>catalytic</note>
    </ligand>
</feature>
<keyword evidence="12" id="KW-1185">Reference proteome</keyword>
<evidence type="ECO:0000256" key="1">
    <source>
        <dbReference type="ARBA" id="ARBA00006622"/>
    </source>
</evidence>
<comment type="cofactor">
    <cofactor evidence="9">
        <name>Fe cation</name>
        <dbReference type="ChEBI" id="CHEBI:24875"/>
    </cofactor>
    <text evidence="9">Binds 1 Fe cation per subunit.</text>
</comment>
<reference evidence="11 12" key="1">
    <citation type="journal article" date="2019" name="Sci. Rep.">
        <title>Comparative genomics of chytrid fungi reveal insights into the obligate biotrophic and pathogenic lifestyle of Synchytrium endobioticum.</title>
        <authorList>
            <person name="van de Vossenberg B.T.L.H."/>
            <person name="Warris S."/>
            <person name="Nguyen H.D.T."/>
            <person name="van Gent-Pelzer M.P.E."/>
            <person name="Joly D.L."/>
            <person name="van de Geest H.C."/>
            <person name="Bonants P.J.M."/>
            <person name="Smith D.S."/>
            <person name="Levesque C.A."/>
            <person name="van der Lee T.A.J."/>
        </authorList>
    </citation>
    <scope>NUCLEOTIDE SEQUENCE [LARGE SCALE GENOMIC DNA]</scope>
    <source>
        <strain evidence="11 12">CBS 809.83</strain>
    </source>
</reference>
<evidence type="ECO:0000256" key="4">
    <source>
        <dbReference type="ARBA" id="ARBA00022964"/>
    </source>
</evidence>
<dbReference type="SUPFAM" id="SSF51182">
    <property type="entry name" value="RmlC-like cupins"/>
    <property type="match status" value="1"/>
</dbReference>
<evidence type="ECO:0000256" key="10">
    <source>
        <dbReference type="SAM" id="MobiDB-lite"/>
    </source>
</evidence>
<dbReference type="Gene3D" id="2.60.120.10">
    <property type="entry name" value="Jelly Rolls"/>
    <property type="match status" value="1"/>
</dbReference>